<dbReference type="Proteomes" id="UP001319200">
    <property type="component" value="Unassembled WGS sequence"/>
</dbReference>
<comment type="caution">
    <text evidence="2">The sequence shown here is derived from an EMBL/GenBank/DDBJ whole genome shotgun (WGS) entry which is preliminary data.</text>
</comment>
<proteinExistence type="predicted"/>
<dbReference type="Gene3D" id="3.30.70.2970">
    <property type="entry name" value="Protein of unknown function (DUF541), domain 2"/>
    <property type="match status" value="1"/>
</dbReference>
<keyword evidence="1" id="KW-0732">Signal</keyword>
<protein>
    <submittedName>
        <fullName evidence="2">SIMPL domain-containing protein</fullName>
    </submittedName>
</protein>
<accession>A0AAP2DKQ3</accession>
<gene>
    <name evidence="2" type="ORF">KK083_07745</name>
</gene>
<feature type="signal peptide" evidence="1">
    <location>
        <begin position="1"/>
        <end position="18"/>
    </location>
</feature>
<sequence>MKYMLFVLLICTSATLFSQSSGNSRYHQTAPEEHQPRAVINDGQITLTISGLLNAKADTFVAFFNVTQVGETAAGVDSLMSLRINRFQTALRRQRRDTLAVHTDMISLVPRYDIRALKRVFSRTYNEVPDGFELQKNVTITYHTASDLNMIVTAAAQAEIYDLVKVDYFLSNVKKHYEQLRTQCLEVMKVRIKYLESMGLRLDTLRKVFDDDFATVLPQTRYGSYSSVSRPSLNAMRKDDIEGVKLHSIEPSPSKYYEAVSYTPYDVVVNPVVSEPAVQLTYQMSLKYIVPEAKSKLMLITPTGHLQKIGEM</sequence>
<dbReference type="RefSeq" id="WP_254162183.1">
    <property type="nucleotide sequence ID" value="NZ_JAHESF010000006.1"/>
</dbReference>
<evidence type="ECO:0000313" key="3">
    <source>
        <dbReference type="Proteomes" id="UP001319200"/>
    </source>
</evidence>
<dbReference type="AlphaFoldDB" id="A0AAP2DKQ3"/>
<organism evidence="2 3">
    <name type="scientific">Chryseosolibacter histidini</name>
    <dbReference type="NCBI Taxonomy" id="2782349"/>
    <lineage>
        <taxon>Bacteria</taxon>
        <taxon>Pseudomonadati</taxon>
        <taxon>Bacteroidota</taxon>
        <taxon>Cytophagia</taxon>
        <taxon>Cytophagales</taxon>
        <taxon>Chryseotaleaceae</taxon>
        <taxon>Chryseosolibacter</taxon>
    </lineage>
</organism>
<dbReference type="InterPro" id="IPR007497">
    <property type="entry name" value="SIMPL/DUF541"/>
</dbReference>
<reference evidence="2 3" key="1">
    <citation type="submission" date="2021-05" db="EMBL/GenBank/DDBJ databases">
        <title>A Polyphasic approach of four new species of the genus Ohtaekwangia: Ohtaekwangia histidinii sp. nov., Ohtaekwangia cretensis sp. nov., Ohtaekwangia indiensis sp. nov., Ohtaekwangia reichenbachii sp. nov. from diverse environment.</title>
        <authorList>
            <person name="Octaviana S."/>
        </authorList>
    </citation>
    <scope>NUCLEOTIDE SEQUENCE [LARGE SCALE GENOMIC DNA]</scope>
    <source>
        <strain evidence="2 3">PWU4</strain>
    </source>
</reference>
<name>A0AAP2DKQ3_9BACT</name>
<feature type="chain" id="PRO_5042970571" evidence="1">
    <location>
        <begin position="19"/>
        <end position="312"/>
    </location>
</feature>
<dbReference type="Pfam" id="PF04402">
    <property type="entry name" value="SIMPL"/>
    <property type="match status" value="1"/>
</dbReference>
<evidence type="ECO:0000313" key="2">
    <source>
        <dbReference type="EMBL" id="MBT1696762.1"/>
    </source>
</evidence>
<keyword evidence="3" id="KW-1185">Reference proteome</keyword>
<evidence type="ECO:0000256" key="1">
    <source>
        <dbReference type="SAM" id="SignalP"/>
    </source>
</evidence>
<dbReference type="EMBL" id="JAHESF010000006">
    <property type="protein sequence ID" value="MBT1696762.1"/>
    <property type="molecule type" value="Genomic_DNA"/>
</dbReference>